<dbReference type="InterPro" id="IPR007274">
    <property type="entry name" value="Cop_transporter"/>
</dbReference>
<name>A0A8J9ZJ09_BRALA</name>
<dbReference type="Proteomes" id="UP000838412">
    <property type="component" value="Chromosome 2"/>
</dbReference>
<evidence type="ECO:0000256" key="4">
    <source>
        <dbReference type="RuleBase" id="RU367022"/>
    </source>
</evidence>
<feature type="transmembrane region" description="Helical" evidence="4">
    <location>
        <begin position="129"/>
        <end position="147"/>
    </location>
</feature>
<keyword evidence="4" id="KW-0187">Copper transport</keyword>
<feature type="transmembrane region" description="Helical" evidence="4">
    <location>
        <begin position="25"/>
        <end position="45"/>
    </location>
</feature>
<keyword evidence="1 4" id="KW-0812">Transmembrane</keyword>
<keyword evidence="4" id="KW-0813">Transport</keyword>
<accession>A0A8J9ZJ09</accession>
<dbReference type="PANTHER" id="PTHR12483">
    <property type="entry name" value="SOLUTE CARRIER FAMILY 31 COPPER TRANSPORTERS"/>
    <property type="match status" value="1"/>
</dbReference>
<dbReference type="GO" id="GO:0016020">
    <property type="term" value="C:membrane"/>
    <property type="evidence" value="ECO:0007669"/>
    <property type="project" value="UniProtKB-SubCell"/>
</dbReference>
<evidence type="ECO:0000313" key="5">
    <source>
        <dbReference type="EMBL" id="CAH1254838.1"/>
    </source>
</evidence>
<gene>
    <name evidence="5" type="primary">SLC31A1</name>
    <name evidence="5" type="ORF">BLAG_LOCUS14090</name>
</gene>
<keyword evidence="4" id="KW-0406">Ion transport</keyword>
<evidence type="ECO:0000256" key="2">
    <source>
        <dbReference type="ARBA" id="ARBA00022989"/>
    </source>
</evidence>
<proteinExistence type="inferred from homology"/>
<evidence type="ECO:0000256" key="3">
    <source>
        <dbReference type="ARBA" id="ARBA00023136"/>
    </source>
</evidence>
<keyword evidence="4" id="KW-0186">Copper</keyword>
<organism evidence="5 6">
    <name type="scientific">Branchiostoma lanceolatum</name>
    <name type="common">Common lancelet</name>
    <name type="synonym">Amphioxus lanceolatum</name>
    <dbReference type="NCBI Taxonomy" id="7740"/>
    <lineage>
        <taxon>Eukaryota</taxon>
        <taxon>Metazoa</taxon>
        <taxon>Chordata</taxon>
        <taxon>Cephalochordata</taxon>
        <taxon>Leptocardii</taxon>
        <taxon>Amphioxiformes</taxon>
        <taxon>Branchiostomatidae</taxon>
        <taxon>Branchiostoma</taxon>
    </lineage>
</organism>
<dbReference type="PANTHER" id="PTHR12483:SF115">
    <property type="entry name" value="COPPER TRANSPORT PROTEIN"/>
    <property type="match status" value="1"/>
</dbReference>
<evidence type="ECO:0000256" key="1">
    <source>
        <dbReference type="ARBA" id="ARBA00022692"/>
    </source>
</evidence>
<keyword evidence="3 4" id="KW-0472">Membrane</keyword>
<dbReference type="GO" id="GO:0005375">
    <property type="term" value="F:copper ion transmembrane transporter activity"/>
    <property type="evidence" value="ECO:0007669"/>
    <property type="project" value="UniProtKB-UniRule"/>
</dbReference>
<comment type="similarity">
    <text evidence="4">Belongs to the copper transporter (Ctr) (TC 1.A.56) family. SLC31A subfamily.</text>
</comment>
<protein>
    <recommendedName>
        <fullName evidence="4">Copper transport protein</fullName>
    </recommendedName>
</protein>
<reference evidence="5" key="1">
    <citation type="submission" date="2022-01" db="EMBL/GenBank/DDBJ databases">
        <authorList>
            <person name="Braso-Vives M."/>
        </authorList>
    </citation>
    <scope>NUCLEOTIDE SEQUENCE</scope>
</reference>
<keyword evidence="6" id="KW-1185">Reference proteome</keyword>
<dbReference type="OrthoDB" id="73901at2759"/>
<sequence>MDMPMSFYFSTNVTILFSGWTVQDALGLGFSVIAIVAMAVLLEGLKRFVWWLGKRRQKDPLDVRNSIQETPDSLGQGTSPLLRSLQFPPSIEHIERRRLKFHIAQSLLHVLEVVGAYCLMLVVMTYNGWLAIAVFLGAGIGYFIFAANMNIRVDSAKQQPTAQRL</sequence>
<dbReference type="Pfam" id="PF04145">
    <property type="entry name" value="Ctr"/>
    <property type="match status" value="1"/>
</dbReference>
<feature type="transmembrane region" description="Helical" evidence="4">
    <location>
        <begin position="106"/>
        <end position="123"/>
    </location>
</feature>
<keyword evidence="2 4" id="KW-1133">Transmembrane helix</keyword>
<dbReference type="AlphaFoldDB" id="A0A8J9ZJ09"/>
<comment type="subcellular location">
    <subcellularLocation>
        <location evidence="4">Membrane</location>
        <topology evidence="4">Multi-pass membrane protein</topology>
    </subcellularLocation>
</comment>
<evidence type="ECO:0000313" key="6">
    <source>
        <dbReference type="Proteomes" id="UP000838412"/>
    </source>
</evidence>
<dbReference type="EMBL" id="OV696687">
    <property type="protein sequence ID" value="CAH1254838.1"/>
    <property type="molecule type" value="Genomic_DNA"/>
</dbReference>